<protein>
    <submittedName>
        <fullName evidence="1">Uncharacterized protein</fullName>
    </submittedName>
</protein>
<evidence type="ECO:0000313" key="4">
    <source>
        <dbReference type="Proteomes" id="UP000011645"/>
    </source>
</evidence>
<dbReference type="Proteomes" id="UP000011645">
    <property type="component" value="Unassembled WGS sequence"/>
</dbReference>
<evidence type="ECO:0000313" key="1">
    <source>
        <dbReference type="EMBL" id="ADJ17050.1"/>
    </source>
</evidence>
<gene>
    <name evidence="1" type="ordered locus">HacjB3_18538</name>
    <name evidence="2" type="ORF">C497_06364</name>
</gene>
<dbReference type="Proteomes" id="UP000000390">
    <property type="component" value="Plasmid 2"/>
</dbReference>
<reference evidence="1 3" key="1">
    <citation type="journal article" date="2010" name="J. Bacteriol.">
        <title>Complete genome sequence of Halalkalicoccus jeotgali B3(T), an extremely halophilic archaeon.</title>
        <authorList>
            <person name="Roh S.W."/>
            <person name="Nam Y.D."/>
            <person name="Nam S.H."/>
            <person name="Choi S.H."/>
            <person name="Park H.S."/>
            <person name="Bae J.W."/>
        </authorList>
    </citation>
    <scope>NUCLEOTIDE SEQUENCE [LARGE SCALE GENOMIC DNA]</scope>
    <source>
        <strain evidence="1">B3</strain>
        <strain evidence="3">DSM 18796 / CECT 7217 / JCM 14584 / KCTC 4019 / B3</strain>
        <plasmid evidence="3">2</plasmid>
    </source>
</reference>
<accession>D8JCE3</accession>
<dbReference type="AlphaFoldDB" id="D8JCE3"/>
<dbReference type="EMBL" id="CP002064">
    <property type="protein sequence ID" value="ADJ17050.1"/>
    <property type="molecule type" value="Genomic_DNA"/>
</dbReference>
<name>D8JCE3_HALJB</name>
<evidence type="ECO:0000313" key="3">
    <source>
        <dbReference type="Proteomes" id="UP000000390"/>
    </source>
</evidence>
<keyword evidence="1" id="KW-0614">Plasmid</keyword>
<keyword evidence="4" id="KW-1185">Reference proteome</keyword>
<organism evidence="1 3">
    <name type="scientific">Halalkalicoccus jeotgali (strain DSM 18796 / CECT 7217 / JCM 14584 / KCTC 4019 / B3)</name>
    <dbReference type="NCBI Taxonomy" id="795797"/>
    <lineage>
        <taxon>Archaea</taxon>
        <taxon>Methanobacteriati</taxon>
        <taxon>Methanobacteriota</taxon>
        <taxon>Stenosarchaea group</taxon>
        <taxon>Halobacteria</taxon>
        <taxon>Halobacteriales</taxon>
        <taxon>Halococcaceae</taxon>
        <taxon>Halalkalicoccus</taxon>
    </lineage>
</organism>
<dbReference type="EMBL" id="AOHV01000019">
    <property type="protein sequence ID" value="ELY38784.1"/>
    <property type="molecule type" value="Genomic_DNA"/>
</dbReference>
<dbReference type="KEGG" id="hje:HacjB3_18538"/>
<sequence>MFDFRGEQTVFLAFTSLEECQNLVASHFIHPISNANPRNIIPVFFELDGFLSSFTHVNTKETFTRILNKIDI</sequence>
<proteinExistence type="predicted"/>
<evidence type="ECO:0000313" key="2">
    <source>
        <dbReference type="EMBL" id="ELY38784.1"/>
    </source>
</evidence>
<geneLocation type="plasmid" evidence="1 3">
    <name>2</name>
</geneLocation>
<reference evidence="2 4" key="2">
    <citation type="journal article" date="2014" name="PLoS Genet.">
        <title>Phylogenetically driven sequencing of extremely halophilic archaea reveals strategies for static and dynamic osmo-response.</title>
        <authorList>
            <person name="Becker E.A."/>
            <person name="Seitzer P.M."/>
            <person name="Tritt A."/>
            <person name="Larsen D."/>
            <person name="Krusor M."/>
            <person name="Yao A.I."/>
            <person name="Wu D."/>
            <person name="Madern D."/>
            <person name="Eisen J.A."/>
            <person name="Darling A.E."/>
            <person name="Facciotti M.T."/>
        </authorList>
    </citation>
    <scope>NUCLEOTIDE SEQUENCE [LARGE SCALE GENOMIC DNA]</scope>
    <source>
        <strain evidence="2">B3</strain>
        <strain evidence="4">DSM 18796 / CECT 7217 / JCM 14584 / KCTC 4019 / B3</strain>
    </source>
</reference>
<dbReference type="HOGENOM" id="CLU_2712664_0_0_2"/>